<dbReference type="Gene3D" id="3.40.47.10">
    <property type="match status" value="1"/>
</dbReference>
<gene>
    <name evidence="12" type="ORF">BJX63DRAFT_393264</name>
</gene>
<dbReference type="SMART" id="SM00829">
    <property type="entry name" value="PKS_ER"/>
    <property type="match status" value="1"/>
</dbReference>
<dbReference type="SMART" id="SM00827">
    <property type="entry name" value="PKS_AT"/>
    <property type="match status" value="1"/>
</dbReference>
<dbReference type="SUPFAM" id="SSF51735">
    <property type="entry name" value="NAD(P)-binding Rossmann-fold domains"/>
    <property type="match status" value="3"/>
</dbReference>
<dbReference type="Gene3D" id="3.10.129.110">
    <property type="entry name" value="Polyketide synthase dehydratase"/>
    <property type="match status" value="1"/>
</dbReference>
<dbReference type="InterPro" id="IPR049552">
    <property type="entry name" value="PKS_DH_N"/>
</dbReference>
<dbReference type="CDD" id="cd00833">
    <property type="entry name" value="PKS"/>
    <property type="match status" value="1"/>
</dbReference>
<feature type="compositionally biased region" description="Basic and acidic residues" evidence="8">
    <location>
        <begin position="39"/>
        <end position="49"/>
    </location>
</feature>
<dbReference type="Gene3D" id="3.30.559.10">
    <property type="entry name" value="Chloramphenicol acetyltransferase-like domain"/>
    <property type="match status" value="1"/>
</dbReference>
<dbReference type="InterPro" id="IPR057326">
    <property type="entry name" value="KR_dom"/>
</dbReference>
<evidence type="ECO:0000259" key="11">
    <source>
        <dbReference type="PROSITE" id="PS52019"/>
    </source>
</evidence>
<dbReference type="SUPFAM" id="SSF50129">
    <property type="entry name" value="GroES-like"/>
    <property type="match status" value="1"/>
</dbReference>
<keyword evidence="13" id="KW-1185">Reference proteome</keyword>
<dbReference type="Proteomes" id="UP001610334">
    <property type="component" value="Unassembled WGS sequence"/>
</dbReference>
<evidence type="ECO:0000259" key="10">
    <source>
        <dbReference type="PROSITE" id="PS52004"/>
    </source>
</evidence>
<evidence type="ECO:0000256" key="1">
    <source>
        <dbReference type="ARBA" id="ARBA00022450"/>
    </source>
</evidence>
<dbReference type="Gene3D" id="3.90.180.10">
    <property type="entry name" value="Medium-chain alcohol dehydrogenases, catalytic domain"/>
    <property type="match status" value="1"/>
</dbReference>
<feature type="domain" description="PKS/mFAS DH" evidence="11">
    <location>
        <begin position="995"/>
        <end position="1298"/>
    </location>
</feature>
<protein>
    <submittedName>
        <fullName evidence="12">Uncharacterized protein</fullName>
    </submittedName>
</protein>
<sequence length="2885" mass="318025">MKSIPGTLTAERIQIELYLRPETRMQADRSFMRNSPTHPENKMKPDVRRLSSGSELSDSATLGSSRPSSAPSVTASQGVDAVAIVGLACRVAGASNASQLWDNIIEQRDLRQKMPADRFNVDAFYHPEGTNKGTTNAQHGYFLDQDLRDFDASFFHISGKEAAAMDPQQRLLLEVVYEALEDAGIPIEDINGSQTSVYCGCFTNDYYSMTMRDLASYPKYTVTGTGNSILANRISYFYNLHGPSATIDTACSSSIVALHLGLQSLKSGESDISIVVGSALHFLEDSFVIMTDLGMLSPEGQSRSFDADGRGYARGEGVCAVILKRQEVAESQGDHIRALVRGSLVNHDGSKQGITLPSAEAQEALIRQTYKNAGLDPTDTQYVEAHGTGTARGDPIEAQAIGAVFGQDDRQSPLYIGSVKSNIGHLEGASGLAGIIKVTMALEHGEIPPNMNFHKPNPQIPFEKWKLQVPQRVMEWPSTHGPKRASINSFGYGGTNGHVILEEYRPHSWIPPALSPLDRNHQRPFLLPLTSHSDAAGQLLVDRITNYLRDCPNTDISDLARSLSTRRSMHPYRTFAIASPGGQLVEPWDSAVWKSLPPAPTPGRLGFVFTGQGAQWWAMGRQLIQQSPLFLQRLQYCDEVLQALPDAPEWSVVTELQRPEKESRIAVETRLSQPICTALQVALVDLLASWKIRPSATVGHSSGEIAAAYAAGILSFSSSIIAAYYRGLHMSAASSTVKGGMMAANLTPAQAEQEIQEYGGRVVIGAVNSPSNVTLSGDADAILDLKDRLTARSIFARVLKVTQAFHSPHMFPLAPAYEGALRNCPAFHVQPAAIRMFSSVTARVADTQNMGPSYWASNMTGTVRFADALVGTVLNEEDQKNVDVLIEIGPHPALKGPSRQVLQSLDLDIPYLASLTRELPAYEALLHTAGELFKLGYPIDLAAVNSDQFAGEHGHPVSMPRGSILREMPSYAWDHQPYWAETRMVKAQRDRSHRHVLLGSLVEPSIPSHPRWRNFLRLQELPWLRDHIIDGLVIFPAAGYIAMALQAMVFISPDSFATDLELHDIAIKAPLPLDDQEAGVEVMVELKPTHRPNTEWEFIIMSYTQDARCVEHCTGLIAVSRKSSSLDRVDLDELCRDSWGSTASSVLYQHLTTLGLQYGPAFQLLSGPVEMGPKSALGSLIFPALKYTSHTAEHTVLHPTLLDASFHLVFAALQSVLGRPLDQPYVPTTIRTIRLSRGFFHDARRPEQQEFLVSATVRQPGPQATVHDLLIVGQGASKERQLQIEGLRCVSLGARHQMNDRRSLFFRTQWRPAFNMLQDENTSFGSLPELVELFLHQHPNSRIAHFTDDLAQAKDILAVLGGGGQRRRCQSIATVFPPDVCYSDELQQLRNSHLISLDEPDAESIDLTIISSSHDVLSQLHYAREGGYIVTENCVESAGLIPLFTSQGYTVWCKRKEHMGTERKPMTIIMAHRPSERTQGLAEAIRNHYGTREVSFATFGGPVETSAFHHDVLVLCSLDEDQLLEDSQNYTAIKSLMTGPTSRRIMWVLQGGTIAPTNPEHAIIIGLARAARSENDLLRLLTIDITPETRAEAIFRLLDADMVPGEDEITERDGTFLIPRVYANDDLNSKLYNGVNSLPRLQKLDTKQPHRLMVGESGLVDTLMFVDDEDLLDNPMGAEELEIEVQASSLSSGDAALILGIETDGGSLGGAFSGVVCRTGARVDTFNTGDRVVGFRPGHSPYRTIIRSPVHLCHKVPDILPLSDAALVVLAGVPAYHALVNLAHLQPHQTIFIHIDSRPVKQMAVQLARRLQARIIVTAQSQEEQKLLQDTFGMDSSHILLSFSEDQLIQQVTQLTAGEGVDVIVNESLSTGMERCLVSFGHWVSLDSRSTMRFDRPIKSNITFSAVDMNTLCQNRTDVASRLLESFLTLVQTGEIHPPIAIPRIPCCDLIEAIGTVQKHRHDTVILTAGPENGLVPVRPPSYRNQPLLHPEKQYLLVGGLGGIGRTLAEWLVRRGAQELVFFSRSGMDRPEAQSTVALLRRRGVQVSVVQGDVASYSDVERCIKALPRLAGIFHAAMVLRDGPLATMTHEQWQQCLQPKVQGAMNLHEASKDLTLDFFVCFSSVSAIIGTRGQANYCAANAFMDALMAHRRLQGLPGSTMNCGMITGVGVVAENHALQKDMERLGYDAVNEYELLCQVEEAVSNVNASETISGLNLARQDLYWATKPLLRNLYANHDWDVLSKGKEEEVPLVRLLHDTTDAAAKTSILLHAFMTAISKTLVIPLEQIQAAKPLSSYGLDSLVAMEIRKWFSSTIGVDLPLFEILSSPSIAHLVDRAMTLMPSISQIGSTHTGPEAPLPESHSPEESIGKADMSTPIPMTPYQARMWLAHRSATSESSLNLAVVCRLRGSPDPLTIQHAFGLIRQRNAVLRTGYCERDGFYEQFVTGDSSVDLDIRDCRGLADPEASLTEIIAHCKGTPVDIASGRVMQLTLVHLTEREHALICVVHHIAIDGGSTQPMLRQWTQIYNSLRNQKVLADISAPSVSYSDFAVWNDTRIRKSLETDLIFWKESLAGIPSAHKLLPFARCERPPVRDTARAYVRGGLIPPTLLHRMKRICRENQVTLVDFLITAFRAFIFRHTQDDDITFLLVNGTRPHPALEELVGCFVDMTPVRCQDPNCNDLTFDQLLTVTHQRSLQALSHSHVPFLEIVRALDLPPTRAHNPVGQIYVNYYMHGPAPVYELSDCTIDEVQVHDIPSASELSLAAMDDPQDGLQMSLQYATSLYQADDMQQFLDGLCHFICSAIRDHRQPIGEISMNEQARGEILVLSSDKKSGLHELAGSSPPSPGVTLPAHKPDGFPVPQRWTVASKNWIMVMSLLCLFVLWM</sequence>
<organism evidence="12 13">
    <name type="scientific">Aspergillus granulosus</name>
    <dbReference type="NCBI Taxonomy" id="176169"/>
    <lineage>
        <taxon>Eukaryota</taxon>
        <taxon>Fungi</taxon>
        <taxon>Dikarya</taxon>
        <taxon>Ascomycota</taxon>
        <taxon>Pezizomycotina</taxon>
        <taxon>Eurotiomycetes</taxon>
        <taxon>Eurotiomycetidae</taxon>
        <taxon>Eurotiales</taxon>
        <taxon>Aspergillaceae</taxon>
        <taxon>Aspergillus</taxon>
        <taxon>Aspergillus subgen. Nidulantes</taxon>
    </lineage>
</organism>
<evidence type="ECO:0000256" key="6">
    <source>
        <dbReference type="ARBA" id="ARBA00023268"/>
    </source>
</evidence>
<dbReference type="PANTHER" id="PTHR43775:SF29">
    <property type="entry name" value="ASPERFURANONE POLYKETIDE SYNTHASE AFOG-RELATED"/>
    <property type="match status" value="1"/>
</dbReference>
<evidence type="ECO:0000256" key="7">
    <source>
        <dbReference type="PROSITE-ProRule" id="PRU01363"/>
    </source>
</evidence>
<dbReference type="SUPFAM" id="SSF47336">
    <property type="entry name" value="ACP-like"/>
    <property type="match status" value="1"/>
</dbReference>
<dbReference type="InterPro" id="IPR049900">
    <property type="entry name" value="PKS_mFAS_DH"/>
</dbReference>
<dbReference type="Pfam" id="PF14765">
    <property type="entry name" value="PS-DH"/>
    <property type="match status" value="1"/>
</dbReference>
<keyword evidence="2" id="KW-0597">Phosphoprotein</keyword>
<keyword evidence="1" id="KW-0596">Phosphopantetheine</keyword>
<dbReference type="InterPro" id="IPR006162">
    <property type="entry name" value="Ppantetheine_attach_site"/>
</dbReference>
<dbReference type="InterPro" id="IPR032821">
    <property type="entry name" value="PKS_assoc"/>
</dbReference>
<accession>A0ABR4HER2</accession>
<dbReference type="Pfam" id="PF00698">
    <property type="entry name" value="Acyl_transf_1"/>
    <property type="match status" value="1"/>
</dbReference>
<dbReference type="SMART" id="SM00822">
    <property type="entry name" value="PKS_KR"/>
    <property type="match status" value="1"/>
</dbReference>
<proteinExistence type="predicted"/>
<evidence type="ECO:0000256" key="4">
    <source>
        <dbReference type="ARBA" id="ARBA00022679"/>
    </source>
</evidence>
<keyword evidence="5" id="KW-0560">Oxidoreductase</keyword>
<dbReference type="InterPro" id="IPR009081">
    <property type="entry name" value="PP-bd_ACP"/>
</dbReference>
<dbReference type="InterPro" id="IPR056501">
    <property type="entry name" value="NAD-bd_HRPKS_sdrA"/>
</dbReference>
<feature type="region of interest" description="Disordered" evidence="8">
    <location>
        <begin position="2345"/>
        <end position="2369"/>
    </location>
</feature>
<dbReference type="SMART" id="SM00823">
    <property type="entry name" value="PKS_PP"/>
    <property type="match status" value="1"/>
</dbReference>
<feature type="compositionally biased region" description="Polar residues" evidence="8">
    <location>
        <begin position="51"/>
        <end position="73"/>
    </location>
</feature>
<dbReference type="SUPFAM" id="SSF52777">
    <property type="entry name" value="CoA-dependent acyltransferases"/>
    <property type="match status" value="2"/>
</dbReference>
<dbReference type="PROSITE" id="PS50075">
    <property type="entry name" value="CARRIER"/>
    <property type="match status" value="1"/>
</dbReference>
<dbReference type="InterPro" id="IPR014043">
    <property type="entry name" value="Acyl_transferase_dom"/>
</dbReference>
<dbReference type="InterPro" id="IPR013968">
    <property type="entry name" value="PKS_KR"/>
</dbReference>
<dbReference type="CDD" id="cd05195">
    <property type="entry name" value="enoyl_red"/>
    <property type="match status" value="1"/>
</dbReference>
<dbReference type="EMBL" id="JBFXLT010000036">
    <property type="protein sequence ID" value="KAL2813982.1"/>
    <property type="molecule type" value="Genomic_DNA"/>
</dbReference>
<dbReference type="InterPro" id="IPR036291">
    <property type="entry name" value="NAD(P)-bd_dom_sf"/>
</dbReference>
<dbReference type="InterPro" id="IPR020807">
    <property type="entry name" value="PKS_DH"/>
</dbReference>
<dbReference type="Gene3D" id="3.30.559.30">
    <property type="entry name" value="Nonribosomal peptide synthetase, condensation domain"/>
    <property type="match status" value="1"/>
</dbReference>
<dbReference type="PROSITE" id="PS52004">
    <property type="entry name" value="KS3_2"/>
    <property type="match status" value="1"/>
</dbReference>
<feature type="domain" description="Carrier" evidence="9">
    <location>
        <begin position="2264"/>
        <end position="2341"/>
    </location>
</feature>
<dbReference type="Pfam" id="PF00109">
    <property type="entry name" value="ketoacyl-synt"/>
    <property type="match status" value="1"/>
</dbReference>
<dbReference type="Gene3D" id="3.30.70.3290">
    <property type="match status" value="1"/>
</dbReference>
<dbReference type="Pfam" id="PF00668">
    <property type="entry name" value="Condensation"/>
    <property type="match status" value="1"/>
</dbReference>
<dbReference type="Pfam" id="PF02801">
    <property type="entry name" value="Ketoacyl-synt_C"/>
    <property type="match status" value="1"/>
</dbReference>
<feature type="domain" description="Ketosynthase family 3 (KS3)" evidence="10">
    <location>
        <begin position="79"/>
        <end position="503"/>
    </location>
</feature>
<dbReference type="InterPro" id="IPR020806">
    <property type="entry name" value="PKS_PP-bd"/>
</dbReference>
<evidence type="ECO:0000256" key="3">
    <source>
        <dbReference type="ARBA" id="ARBA00022598"/>
    </source>
</evidence>
<dbReference type="InterPro" id="IPR014031">
    <property type="entry name" value="Ketoacyl_synth_C"/>
</dbReference>
<dbReference type="SMART" id="SM00825">
    <property type="entry name" value="PKS_KS"/>
    <property type="match status" value="1"/>
</dbReference>
<dbReference type="SUPFAM" id="SSF53901">
    <property type="entry name" value="Thiolase-like"/>
    <property type="match status" value="1"/>
</dbReference>
<dbReference type="InterPro" id="IPR016039">
    <property type="entry name" value="Thiolase-like"/>
</dbReference>
<evidence type="ECO:0000313" key="12">
    <source>
        <dbReference type="EMBL" id="KAL2813982.1"/>
    </source>
</evidence>
<dbReference type="InterPro" id="IPR018201">
    <property type="entry name" value="Ketoacyl_synth_AS"/>
</dbReference>
<dbReference type="Pfam" id="PF00550">
    <property type="entry name" value="PP-binding"/>
    <property type="match status" value="1"/>
</dbReference>
<dbReference type="InterPro" id="IPR016035">
    <property type="entry name" value="Acyl_Trfase/lysoPLipase"/>
</dbReference>
<evidence type="ECO:0000259" key="9">
    <source>
        <dbReference type="PROSITE" id="PS50075"/>
    </source>
</evidence>
<feature type="region of interest" description="Disordered" evidence="8">
    <location>
        <begin position="31"/>
        <end position="73"/>
    </location>
</feature>
<evidence type="ECO:0000256" key="8">
    <source>
        <dbReference type="SAM" id="MobiDB-lite"/>
    </source>
</evidence>
<comment type="caution">
    <text evidence="12">The sequence shown here is derived from an EMBL/GenBank/DDBJ whole genome shotgun (WGS) entry which is preliminary data.</text>
</comment>
<keyword evidence="4" id="KW-0808">Transferase</keyword>
<dbReference type="SMART" id="SM00826">
    <property type="entry name" value="PKS_DH"/>
    <property type="match status" value="1"/>
</dbReference>
<dbReference type="PROSITE" id="PS52019">
    <property type="entry name" value="PKS_MFAS_DH"/>
    <property type="match status" value="1"/>
</dbReference>
<dbReference type="InterPro" id="IPR042104">
    <property type="entry name" value="PKS_dehydratase_sf"/>
</dbReference>
<feature type="region of interest" description="C-terminal hotdog fold" evidence="7">
    <location>
        <begin position="1139"/>
        <end position="1298"/>
    </location>
</feature>
<dbReference type="Gene3D" id="3.40.50.720">
    <property type="entry name" value="NAD(P)-binding Rossmann-like Domain"/>
    <property type="match status" value="2"/>
</dbReference>
<dbReference type="InterPro" id="IPR016036">
    <property type="entry name" value="Malonyl_transacylase_ACP-bd"/>
</dbReference>
<dbReference type="PROSITE" id="PS00012">
    <property type="entry name" value="PHOSPHOPANTETHEINE"/>
    <property type="match status" value="1"/>
</dbReference>
<dbReference type="InterPro" id="IPR020843">
    <property type="entry name" value="ER"/>
</dbReference>
<dbReference type="InterPro" id="IPR011032">
    <property type="entry name" value="GroES-like_sf"/>
</dbReference>
<dbReference type="InterPro" id="IPR049551">
    <property type="entry name" value="PKS_DH_C"/>
</dbReference>
<dbReference type="Pfam" id="PF16197">
    <property type="entry name" value="KAsynt_C_assoc"/>
    <property type="match status" value="1"/>
</dbReference>
<dbReference type="InterPro" id="IPR050091">
    <property type="entry name" value="PKS_NRPS_Biosynth_Enz"/>
</dbReference>
<evidence type="ECO:0000256" key="2">
    <source>
        <dbReference type="ARBA" id="ARBA00022553"/>
    </source>
</evidence>
<keyword evidence="6" id="KW-0511">Multifunctional enzyme</keyword>
<dbReference type="Pfam" id="PF23114">
    <property type="entry name" value="NAD-bd_HRPKS_sdrA"/>
    <property type="match status" value="1"/>
</dbReference>
<dbReference type="InterPro" id="IPR020841">
    <property type="entry name" value="PKS_Beta-ketoAc_synthase_dom"/>
</dbReference>
<dbReference type="InterPro" id="IPR023213">
    <property type="entry name" value="CAT-like_dom_sf"/>
</dbReference>
<dbReference type="InterPro" id="IPR001227">
    <property type="entry name" value="Ac_transferase_dom_sf"/>
</dbReference>
<evidence type="ECO:0000313" key="13">
    <source>
        <dbReference type="Proteomes" id="UP001610334"/>
    </source>
</evidence>
<feature type="active site" description="Proton acceptor; for dehydratase activity" evidence="7">
    <location>
        <position position="1027"/>
    </location>
</feature>
<dbReference type="InterPro" id="IPR014030">
    <property type="entry name" value="Ketoacyl_synth_N"/>
</dbReference>
<dbReference type="Gene3D" id="1.10.1200.10">
    <property type="entry name" value="ACP-like"/>
    <property type="match status" value="1"/>
</dbReference>
<reference evidence="12 13" key="1">
    <citation type="submission" date="2024-07" db="EMBL/GenBank/DDBJ databases">
        <title>Section-level genome sequencing and comparative genomics of Aspergillus sections Usti and Cavernicolus.</title>
        <authorList>
            <consortium name="Lawrence Berkeley National Laboratory"/>
            <person name="Nybo J.L."/>
            <person name="Vesth T.C."/>
            <person name="Theobald S."/>
            <person name="Frisvad J.C."/>
            <person name="Larsen T.O."/>
            <person name="Kjaerboelling I."/>
            <person name="Rothschild-Mancinelli K."/>
            <person name="Lyhne E.K."/>
            <person name="Kogle M.E."/>
            <person name="Barry K."/>
            <person name="Clum A."/>
            <person name="Na H."/>
            <person name="Ledsgaard L."/>
            <person name="Lin J."/>
            <person name="Lipzen A."/>
            <person name="Kuo A."/>
            <person name="Riley R."/>
            <person name="Mondo S."/>
            <person name="Labutti K."/>
            <person name="Haridas S."/>
            <person name="Pangalinan J."/>
            <person name="Salamov A.A."/>
            <person name="Simmons B.A."/>
            <person name="Magnuson J.K."/>
            <person name="Chen J."/>
            <person name="Drula E."/>
            <person name="Henrissat B."/>
            <person name="Wiebenga A."/>
            <person name="Lubbers R.J."/>
            <person name="Gomes A.C."/>
            <person name="Makela M.R."/>
            <person name="Stajich J."/>
            <person name="Grigoriev I.V."/>
            <person name="Mortensen U.H."/>
            <person name="De Vries R.P."/>
            <person name="Baker S.E."/>
            <person name="Andersen M.R."/>
        </authorList>
    </citation>
    <scope>NUCLEOTIDE SEQUENCE [LARGE SCALE GENOMIC DNA]</scope>
    <source>
        <strain evidence="12 13">CBS 588.65</strain>
    </source>
</reference>
<dbReference type="PROSITE" id="PS00606">
    <property type="entry name" value="KS3_1"/>
    <property type="match status" value="1"/>
</dbReference>
<evidence type="ECO:0000256" key="5">
    <source>
        <dbReference type="ARBA" id="ARBA00023002"/>
    </source>
</evidence>
<feature type="region of interest" description="N-terminal hotdog fold" evidence="7">
    <location>
        <begin position="995"/>
        <end position="1124"/>
    </location>
</feature>
<feature type="active site" description="Proton donor; for dehydratase activity" evidence="7">
    <location>
        <position position="1203"/>
    </location>
</feature>
<dbReference type="Pfam" id="PF08659">
    <property type="entry name" value="KR"/>
    <property type="match status" value="1"/>
</dbReference>
<keyword evidence="3" id="KW-0436">Ligase</keyword>
<dbReference type="InterPro" id="IPR036736">
    <property type="entry name" value="ACP-like_sf"/>
</dbReference>
<dbReference type="SUPFAM" id="SSF52151">
    <property type="entry name" value="FabD/lysophospholipase-like"/>
    <property type="match status" value="1"/>
</dbReference>
<dbReference type="InterPro" id="IPR001242">
    <property type="entry name" value="Condensation_dom"/>
</dbReference>
<name>A0ABR4HER2_9EURO</name>
<dbReference type="Gene3D" id="3.40.366.10">
    <property type="entry name" value="Malonyl-Coenzyme A Acyl Carrier Protein, domain 2"/>
    <property type="match status" value="1"/>
</dbReference>
<dbReference type="Pfam" id="PF21089">
    <property type="entry name" value="PKS_DH_N"/>
    <property type="match status" value="1"/>
</dbReference>
<dbReference type="SUPFAM" id="SSF55048">
    <property type="entry name" value="Probable ACP-binding domain of malonyl-CoA ACP transacylase"/>
    <property type="match status" value="1"/>
</dbReference>
<dbReference type="PANTHER" id="PTHR43775">
    <property type="entry name" value="FATTY ACID SYNTHASE"/>
    <property type="match status" value="1"/>
</dbReference>